<dbReference type="GO" id="GO:0005576">
    <property type="term" value="C:extracellular region"/>
    <property type="evidence" value="ECO:0007669"/>
    <property type="project" value="UniProtKB-SubCell"/>
</dbReference>
<reference evidence="9" key="2">
    <citation type="submission" date="2012-11" db="EMBL/GenBank/DDBJ databases">
        <authorList>
            <person name="Kuo A."/>
            <person name="Curtis B.A."/>
            <person name="Tanifuji G."/>
            <person name="Burki F."/>
            <person name="Gruber A."/>
            <person name="Irimia M."/>
            <person name="Maruyama S."/>
            <person name="Arias M.C."/>
            <person name="Ball S.G."/>
            <person name="Gile G.H."/>
            <person name="Hirakawa Y."/>
            <person name="Hopkins J.F."/>
            <person name="Rensing S.A."/>
            <person name="Schmutz J."/>
            <person name="Symeonidi A."/>
            <person name="Elias M."/>
            <person name="Eveleigh R.J."/>
            <person name="Herman E.K."/>
            <person name="Klute M.J."/>
            <person name="Nakayama T."/>
            <person name="Obornik M."/>
            <person name="Reyes-Prieto A."/>
            <person name="Armbrust E.V."/>
            <person name="Aves S.J."/>
            <person name="Beiko R.G."/>
            <person name="Coutinho P."/>
            <person name="Dacks J.B."/>
            <person name="Durnford D.G."/>
            <person name="Fast N.M."/>
            <person name="Green B.R."/>
            <person name="Grisdale C."/>
            <person name="Hempe F."/>
            <person name="Henrissat B."/>
            <person name="Hoppner M.P."/>
            <person name="Ishida K.-I."/>
            <person name="Kim E."/>
            <person name="Koreny L."/>
            <person name="Kroth P.G."/>
            <person name="Liu Y."/>
            <person name="Malik S.-B."/>
            <person name="Maier U.G."/>
            <person name="McRose D."/>
            <person name="Mock T."/>
            <person name="Neilson J.A."/>
            <person name="Onodera N.T."/>
            <person name="Poole A.M."/>
            <person name="Pritham E.J."/>
            <person name="Richards T.A."/>
            <person name="Rocap G."/>
            <person name="Roy S.W."/>
            <person name="Sarai C."/>
            <person name="Schaack S."/>
            <person name="Shirato S."/>
            <person name="Slamovits C.H."/>
            <person name="Spencer D.F."/>
            <person name="Suzuki S."/>
            <person name="Worden A.Z."/>
            <person name="Zauner S."/>
            <person name="Barry K."/>
            <person name="Bell C."/>
            <person name="Bharti A.K."/>
            <person name="Crow J.A."/>
            <person name="Grimwood J."/>
            <person name="Kramer R."/>
            <person name="Lindquist E."/>
            <person name="Lucas S."/>
            <person name="Salamov A."/>
            <person name="McFadden G.I."/>
            <person name="Lane C.E."/>
            <person name="Keeling P.J."/>
            <person name="Gray M.W."/>
            <person name="Grigoriev I.V."/>
            <person name="Archibald J.M."/>
        </authorList>
    </citation>
    <scope>NUCLEOTIDE SEQUENCE</scope>
    <source>
        <strain evidence="9">CCMP2712</strain>
    </source>
</reference>
<evidence type="ECO:0000313" key="7">
    <source>
        <dbReference type="EMBL" id="EKX48049.1"/>
    </source>
</evidence>
<keyword evidence="9" id="KW-1185">Reference proteome</keyword>
<dbReference type="STRING" id="905079.L1JIR9"/>
<organism evidence="7">
    <name type="scientific">Guillardia theta (strain CCMP2712)</name>
    <name type="common">Cryptophyte</name>
    <dbReference type="NCBI Taxonomy" id="905079"/>
    <lineage>
        <taxon>Eukaryota</taxon>
        <taxon>Cryptophyceae</taxon>
        <taxon>Pyrenomonadales</taxon>
        <taxon>Geminigeraceae</taxon>
        <taxon>Guillardia</taxon>
    </lineage>
</organism>
<dbReference type="EnsemblProtists" id="EKX48049">
    <property type="protein sequence ID" value="EKX48049"/>
    <property type="gene ID" value="GUITHDRAFT_106130"/>
</dbReference>
<dbReference type="PANTHER" id="PTHR13234:SF8">
    <property type="entry name" value="GAMMA-INTERFERON-INDUCIBLE LYSOSOMAL THIOL REDUCTASE"/>
    <property type="match status" value="1"/>
</dbReference>
<protein>
    <recommendedName>
        <fullName evidence="10">Saposin A-type domain-containing protein</fullName>
    </recommendedName>
</protein>
<dbReference type="AlphaFoldDB" id="L1JIR9"/>
<keyword evidence="6" id="KW-0472">Membrane</keyword>
<dbReference type="EMBL" id="JH992987">
    <property type="protein sequence ID" value="EKX48049.1"/>
    <property type="molecule type" value="Genomic_DNA"/>
</dbReference>
<evidence type="ECO:0000256" key="3">
    <source>
        <dbReference type="ARBA" id="ARBA00022525"/>
    </source>
</evidence>
<dbReference type="KEGG" id="gtt:GUITHDRAFT_106130"/>
<dbReference type="GeneID" id="17304735"/>
<evidence type="ECO:0000256" key="1">
    <source>
        <dbReference type="ARBA" id="ARBA00004613"/>
    </source>
</evidence>
<evidence type="ECO:0008006" key="10">
    <source>
        <dbReference type="Google" id="ProtNLM"/>
    </source>
</evidence>
<dbReference type="PANTHER" id="PTHR13234">
    <property type="entry name" value="GAMMA-INTERFERON INDUCIBLE LYSOSOMAL THIOL REDUCTASE GILT"/>
    <property type="match status" value="1"/>
</dbReference>
<proteinExistence type="inferred from homology"/>
<sequence length="593" mass="65257">MGGECGEWEWHRLRAEDQAHRTKKQAVLRYSVLFIAAAAAICGFLLLTSSSGTSADGSVHGAQLLSSRVPCQGSSCKQMSLSRAKLHKLPRSARTVVKGKSMLSSVREDEKVKVRLYMESQCPACKKYSTTYIKQLLETPGVKDIVDFKFVPWGNGKILNNQQVLNTTQLLSSTLNHLELAVQSQNSIVDSLVHDFNNMWRSLSFEITHLKQNPIVKKYTSLAHFSTREKAVKQSLFSEEEWLANQTQFNMEDWISDHTLPGIDEWLANQTSFDFEAWLSSQPTYDIESWLSGGSGAAGNASNSTDSRSDIQKWLDDQPDFDFEAWLAAQPVFDFDGWLSNVSKAQQDTSSNSSGSGLLSEGSIVSLQAKLDKLTSKLMLLKKACLGSRIRALRTSALHKRQALAEESSHSINLNLVFLCQHGSQECAGNAWENCIQSMYPDQQTFFPVIDCVEKRGCAEGQKAPEDCEGEPQAVAGGCVHEFGHGVMDINALQACVYGSQGRGLQIPESTILLLQAAKETSEATGRQWVPWLTIDGVSPATSQDDFGQIFLVGMHVCNAYAKKTGKTPPSQCSSFITQVPADPWAAFNGTSL</sequence>
<dbReference type="InterPro" id="IPR004911">
    <property type="entry name" value="Interferon-induced_GILT"/>
</dbReference>
<dbReference type="Proteomes" id="UP000011087">
    <property type="component" value="Unassembled WGS sequence"/>
</dbReference>
<gene>
    <name evidence="7" type="ORF">GUITHDRAFT_106130</name>
</gene>
<evidence type="ECO:0000256" key="4">
    <source>
        <dbReference type="ARBA" id="ARBA00022729"/>
    </source>
</evidence>
<evidence type="ECO:0000313" key="8">
    <source>
        <dbReference type="EnsemblProtists" id="EKX48049"/>
    </source>
</evidence>
<keyword evidence="6" id="KW-1133">Transmembrane helix</keyword>
<dbReference type="PaxDb" id="55529-EKX48049"/>
<accession>L1JIR9</accession>
<dbReference type="Pfam" id="PF03227">
    <property type="entry name" value="GILT"/>
    <property type="match status" value="2"/>
</dbReference>
<keyword evidence="5" id="KW-0325">Glycoprotein</keyword>
<feature type="transmembrane region" description="Helical" evidence="6">
    <location>
        <begin position="27"/>
        <end position="47"/>
    </location>
</feature>
<keyword evidence="3" id="KW-0964">Secreted</keyword>
<dbReference type="RefSeq" id="XP_005835029.1">
    <property type="nucleotide sequence ID" value="XM_005834972.1"/>
</dbReference>
<comment type="similarity">
    <text evidence="2">Belongs to the GILT family.</text>
</comment>
<evidence type="ECO:0000313" key="9">
    <source>
        <dbReference type="Proteomes" id="UP000011087"/>
    </source>
</evidence>
<reference evidence="7 9" key="1">
    <citation type="journal article" date="2012" name="Nature">
        <title>Algal genomes reveal evolutionary mosaicism and the fate of nucleomorphs.</title>
        <authorList>
            <consortium name="DOE Joint Genome Institute"/>
            <person name="Curtis B.A."/>
            <person name="Tanifuji G."/>
            <person name="Burki F."/>
            <person name="Gruber A."/>
            <person name="Irimia M."/>
            <person name="Maruyama S."/>
            <person name="Arias M.C."/>
            <person name="Ball S.G."/>
            <person name="Gile G.H."/>
            <person name="Hirakawa Y."/>
            <person name="Hopkins J.F."/>
            <person name="Kuo A."/>
            <person name="Rensing S.A."/>
            <person name="Schmutz J."/>
            <person name="Symeonidi A."/>
            <person name="Elias M."/>
            <person name="Eveleigh R.J."/>
            <person name="Herman E.K."/>
            <person name="Klute M.J."/>
            <person name="Nakayama T."/>
            <person name="Obornik M."/>
            <person name="Reyes-Prieto A."/>
            <person name="Armbrust E.V."/>
            <person name="Aves S.J."/>
            <person name="Beiko R.G."/>
            <person name="Coutinho P."/>
            <person name="Dacks J.B."/>
            <person name="Durnford D.G."/>
            <person name="Fast N.M."/>
            <person name="Green B.R."/>
            <person name="Grisdale C.J."/>
            <person name="Hempel F."/>
            <person name="Henrissat B."/>
            <person name="Hoppner M.P."/>
            <person name="Ishida K."/>
            <person name="Kim E."/>
            <person name="Koreny L."/>
            <person name="Kroth P.G."/>
            <person name="Liu Y."/>
            <person name="Malik S.B."/>
            <person name="Maier U.G."/>
            <person name="McRose D."/>
            <person name="Mock T."/>
            <person name="Neilson J.A."/>
            <person name="Onodera N.T."/>
            <person name="Poole A.M."/>
            <person name="Pritham E.J."/>
            <person name="Richards T.A."/>
            <person name="Rocap G."/>
            <person name="Roy S.W."/>
            <person name="Sarai C."/>
            <person name="Schaack S."/>
            <person name="Shirato S."/>
            <person name="Slamovits C.H."/>
            <person name="Spencer D.F."/>
            <person name="Suzuki S."/>
            <person name="Worden A.Z."/>
            <person name="Zauner S."/>
            <person name="Barry K."/>
            <person name="Bell C."/>
            <person name="Bharti A.K."/>
            <person name="Crow J.A."/>
            <person name="Grimwood J."/>
            <person name="Kramer R."/>
            <person name="Lindquist E."/>
            <person name="Lucas S."/>
            <person name="Salamov A."/>
            <person name="McFadden G.I."/>
            <person name="Lane C.E."/>
            <person name="Keeling P.J."/>
            <person name="Gray M.W."/>
            <person name="Grigoriev I.V."/>
            <person name="Archibald J.M."/>
        </authorList>
    </citation>
    <scope>NUCLEOTIDE SEQUENCE</scope>
    <source>
        <strain evidence="7 9">CCMP2712</strain>
    </source>
</reference>
<dbReference type="GO" id="GO:0016671">
    <property type="term" value="F:oxidoreductase activity, acting on a sulfur group of donors, disulfide as acceptor"/>
    <property type="evidence" value="ECO:0007669"/>
    <property type="project" value="InterPro"/>
</dbReference>
<comment type="subcellular location">
    <subcellularLocation>
        <location evidence="1">Secreted</location>
    </subcellularLocation>
</comment>
<keyword evidence="4" id="KW-0732">Signal</keyword>
<evidence type="ECO:0000256" key="6">
    <source>
        <dbReference type="SAM" id="Phobius"/>
    </source>
</evidence>
<dbReference type="OrthoDB" id="958254at2759"/>
<evidence type="ECO:0000256" key="2">
    <source>
        <dbReference type="ARBA" id="ARBA00005679"/>
    </source>
</evidence>
<reference evidence="8" key="3">
    <citation type="submission" date="2015-06" db="UniProtKB">
        <authorList>
            <consortium name="EnsemblProtists"/>
        </authorList>
    </citation>
    <scope>IDENTIFICATION</scope>
</reference>
<name>L1JIR9_GUITC</name>
<evidence type="ECO:0000256" key="5">
    <source>
        <dbReference type="ARBA" id="ARBA00023180"/>
    </source>
</evidence>
<keyword evidence="6" id="KW-0812">Transmembrane</keyword>
<dbReference type="HOGENOM" id="CLU_460393_0_0_1"/>